<dbReference type="Pfam" id="PF02388">
    <property type="entry name" value="FemAB"/>
    <property type="match status" value="3"/>
</dbReference>
<feature type="compositionally biased region" description="Polar residues" evidence="7">
    <location>
        <begin position="9"/>
        <end position="19"/>
    </location>
</feature>
<evidence type="ECO:0000313" key="9">
    <source>
        <dbReference type="Proteomes" id="UP001589766"/>
    </source>
</evidence>
<evidence type="ECO:0000256" key="1">
    <source>
        <dbReference type="ARBA" id="ARBA00009943"/>
    </source>
</evidence>
<keyword evidence="3" id="KW-0133">Cell shape</keyword>
<gene>
    <name evidence="8" type="ORF">ACFFIO_02985</name>
</gene>
<evidence type="ECO:0000256" key="6">
    <source>
        <dbReference type="ARBA" id="ARBA00023316"/>
    </source>
</evidence>
<name>A0ABV6F214_9MICC</name>
<dbReference type="InterPro" id="IPR016181">
    <property type="entry name" value="Acyl_CoA_acyltransferase"/>
</dbReference>
<keyword evidence="9" id="KW-1185">Reference proteome</keyword>
<reference evidence="8 9" key="1">
    <citation type="submission" date="2024-09" db="EMBL/GenBank/DDBJ databases">
        <authorList>
            <person name="Sun Q."/>
            <person name="Mori K."/>
        </authorList>
    </citation>
    <scope>NUCLEOTIDE SEQUENCE [LARGE SCALE GENOMIC DNA]</scope>
    <source>
        <strain evidence="8 9">CCM 7609</strain>
    </source>
</reference>
<dbReference type="PANTHER" id="PTHR36174">
    <property type="entry name" value="LIPID II:GLYCINE GLYCYLTRANSFERASE"/>
    <property type="match status" value="1"/>
</dbReference>
<evidence type="ECO:0000256" key="2">
    <source>
        <dbReference type="ARBA" id="ARBA00022679"/>
    </source>
</evidence>
<feature type="region of interest" description="Disordered" evidence="7">
    <location>
        <begin position="229"/>
        <end position="248"/>
    </location>
</feature>
<dbReference type="EMBL" id="JBHLWH010000009">
    <property type="protein sequence ID" value="MFC0247461.1"/>
    <property type="molecule type" value="Genomic_DNA"/>
</dbReference>
<keyword evidence="5" id="KW-0012">Acyltransferase</keyword>
<keyword evidence="2" id="KW-0808">Transferase</keyword>
<evidence type="ECO:0000313" key="8">
    <source>
        <dbReference type="EMBL" id="MFC0247461.1"/>
    </source>
</evidence>
<organism evidence="8 9">
    <name type="scientific">Citricoccus parietis</name>
    <dbReference type="NCBI Taxonomy" id="592307"/>
    <lineage>
        <taxon>Bacteria</taxon>
        <taxon>Bacillati</taxon>
        <taxon>Actinomycetota</taxon>
        <taxon>Actinomycetes</taxon>
        <taxon>Micrococcales</taxon>
        <taxon>Micrococcaceae</taxon>
        <taxon>Citricoccus</taxon>
    </lineage>
</organism>
<feature type="region of interest" description="Disordered" evidence="7">
    <location>
        <begin position="1"/>
        <end position="21"/>
    </location>
</feature>
<proteinExistence type="inferred from homology"/>
<keyword evidence="4" id="KW-0573">Peptidoglycan synthesis</keyword>
<comment type="caution">
    <text evidence="8">The sequence shown here is derived from an EMBL/GenBank/DDBJ whole genome shotgun (WGS) entry which is preliminary data.</text>
</comment>
<evidence type="ECO:0000256" key="5">
    <source>
        <dbReference type="ARBA" id="ARBA00023315"/>
    </source>
</evidence>
<dbReference type="InterPro" id="IPR050644">
    <property type="entry name" value="PG_Glycine_Bridge_Synth"/>
</dbReference>
<evidence type="ECO:0000256" key="7">
    <source>
        <dbReference type="SAM" id="MobiDB-lite"/>
    </source>
</evidence>
<dbReference type="Proteomes" id="UP001589766">
    <property type="component" value="Unassembled WGS sequence"/>
</dbReference>
<dbReference type="InterPro" id="IPR003447">
    <property type="entry name" value="FEMABX"/>
</dbReference>
<keyword evidence="6" id="KW-0961">Cell wall biogenesis/degradation</keyword>
<dbReference type="PROSITE" id="PS51191">
    <property type="entry name" value="FEMABX"/>
    <property type="match status" value="1"/>
</dbReference>
<evidence type="ECO:0000256" key="4">
    <source>
        <dbReference type="ARBA" id="ARBA00022984"/>
    </source>
</evidence>
<dbReference type="Gene3D" id="3.40.630.30">
    <property type="match status" value="2"/>
</dbReference>
<evidence type="ECO:0000256" key="3">
    <source>
        <dbReference type="ARBA" id="ARBA00022960"/>
    </source>
</evidence>
<comment type="similarity">
    <text evidence="1">Belongs to the FemABX family.</text>
</comment>
<protein>
    <submittedName>
        <fullName evidence="8">Lipid II:glycine glycyltransferase FemX</fullName>
    </submittedName>
</protein>
<dbReference type="SUPFAM" id="SSF55729">
    <property type="entry name" value="Acyl-CoA N-acyltransferases (Nat)"/>
    <property type="match status" value="2"/>
</dbReference>
<accession>A0ABV6F214</accession>
<dbReference type="RefSeq" id="WP_378040116.1">
    <property type="nucleotide sequence ID" value="NZ_JBHLWH010000009.1"/>
</dbReference>
<dbReference type="PANTHER" id="PTHR36174:SF1">
    <property type="entry name" value="LIPID II:GLYCINE GLYCYLTRANSFERASE"/>
    <property type="match status" value="1"/>
</dbReference>
<sequence>MPDLASPFGSPTPSGQDSRPLTVRRITPADHGRFLADHPRASFLQNPQWPGVKIDWRGDSLGFFDGHSLKATALVLFRGLPVPVPVLKKRSLAYVAEGPVFDSSAVQLESVLVPLVQYLKSRGAFLVRVGLPGVVNRWDGSEVRKALAAGTHRSVTDLTPLHTDPAAEDVRSRLLALGWQAPSESEEFEAGQPQFQARIPLQPELDIAPDGTKAEPNKNGESPALEAALNRMDSTSRRQTRKSTRSELTVSVGTVEDLPAWQALYEETAARDGFTGRPLAYFQRMFTELNSAGSGGSGGSGDSAMDTECTLYLAHFGEQLLAAAIYVRQGQFGWYVYGASSSEERKRYAPRALQLRQIQDSLAAGCTWYDLGGMSPSLDPEYELAGLTRFKTTMGADVVQTLGEWDYPVNRVLARGFNLYMSRRG</sequence>